<keyword evidence="4" id="KW-1185">Reference proteome</keyword>
<evidence type="ECO:0000313" key="4">
    <source>
        <dbReference type="Proteomes" id="UP000038045"/>
    </source>
</evidence>
<evidence type="ECO:0000259" key="3">
    <source>
        <dbReference type="PROSITE" id="PS51082"/>
    </source>
</evidence>
<feature type="region of interest" description="Disordered" evidence="2">
    <location>
        <begin position="808"/>
        <end position="914"/>
    </location>
</feature>
<evidence type="ECO:0000256" key="1">
    <source>
        <dbReference type="SAM" id="Coils"/>
    </source>
</evidence>
<feature type="coiled-coil region" evidence="1">
    <location>
        <begin position="442"/>
        <end position="469"/>
    </location>
</feature>
<dbReference type="InterPro" id="IPR003124">
    <property type="entry name" value="WH2_dom"/>
</dbReference>
<evidence type="ECO:0000313" key="5">
    <source>
        <dbReference type="WBParaSite" id="PTRK_0000872000.1"/>
    </source>
</evidence>
<keyword evidence="1" id="KW-0175">Coiled coil</keyword>
<dbReference type="GO" id="GO:0003779">
    <property type="term" value="F:actin binding"/>
    <property type="evidence" value="ECO:0007669"/>
    <property type="project" value="InterPro"/>
</dbReference>
<dbReference type="PROSITE" id="PS51082">
    <property type="entry name" value="WH2"/>
    <property type="match status" value="1"/>
</dbReference>
<feature type="domain" description="WH2" evidence="3">
    <location>
        <begin position="913"/>
        <end position="933"/>
    </location>
</feature>
<organism evidence="4 5">
    <name type="scientific">Parastrongyloides trichosuri</name>
    <name type="common">Possum-specific nematode worm</name>
    <dbReference type="NCBI Taxonomy" id="131310"/>
    <lineage>
        <taxon>Eukaryota</taxon>
        <taxon>Metazoa</taxon>
        <taxon>Ecdysozoa</taxon>
        <taxon>Nematoda</taxon>
        <taxon>Chromadorea</taxon>
        <taxon>Rhabditida</taxon>
        <taxon>Tylenchina</taxon>
        <taxon>Panagrolaimomorpha</taxon>
        <taxon>Strongyloidoidea</taxon>
        <taxon>Strongyloididae</taxon>
        <taxon>Parastrongyloides</taxon>
    </lineage>
</organism>
<protein>
    <submittedName>
        <fullName evidence="5">WH2 domain-containing protein</fullName>
    </submittedName>
</protein>
<dbReference type="AlphaFoldDB" id="A0A0N4ZKT6"/>
<dbReference type="Proteomes" id="UP000038045">
    <property type="component" value="Unplaced"/>
</dbReference>
<proteinExistence type="predicted"/>
<sequence length="933" mass="106122">MESPLYPASSYPTKSIPTTHPNYKSTSLIIGEGIKKNQENSNIYNSSKSTLKKKENLSSNGIILLNDSTKTYIYNNNNNTITNWDNIHNKSKSIHQPRTVKGVKKLNFLNKNSLHRTKSVDSSTNNNSILRKDIFAISPTNSLKSVKSLKSLSERFLETDSMVIVREEVKSENITSTTHESSSNSKKKKSKFFSFFTKKCSTRKVINDSNDDIVDSLKKNEINNNIKDKKNNDYKINDNQKETFSSLKNTFKGSLASLKFNSKKKFPAPNPPSTIEILKKELYNNNHNKSKENNLSLSMPNVNEIPPTLSVINNNIMTTTPEPELSPPMMITKFKSIFEDSKSKYQSTPDLRDNNNDDLIVCTLTNKEYKMEEDEIVIKLDMDKVDKFLKADPYTSYNNKGGFNEMNGGGRMISNTYGTTTSGGEIRNNYNNKEELYIKDSSDELVREYNKLKILYEKLKKSVDSTQELTSQRSFNLQASIIEQHNVVKKLCEQVKLEKELKEKKVTGGEMSPMINTKNNYFENNGYSIDRDGRVTNGSRFGTPAQSPLMNDYGKRSTNSTTIRIDTFHMDTYSSNTSLHNSNNSRMYEYIDKTINNGILYDNNRTIRNYNNTSTINNDNDKISKIWLGEEKNNSKRYDNNDYYNYKNNEKVPKTNYNRMEEELKAQIEREKEFEEERKLVTNIQKSNDKIVLVKKNNITSPVTDKKVITNLSKTSPQNNAIINLTTTTNNRSYNNSPKIGISSGSLNKTLYQQIPRRELIILKSQPSSPKINEHKKININKDEKNFFQLDDKESVINQMKNTLRKVSPPIEKTGMTLGRVIENNETTTTASKLSPSSKNSESGISSDSSPSTSPLPPPPLFNGYGNKTFKEVNNDSNKPKNPPPPPPPSFGGKNMVNNGKINNQNFKTDSTNRNDLLAEIRKFGGASRLKKQ</sequence>
<reference evidence="5" key="1">
    <citation type="submission" date="2017-02" db="UniProtKB">
        <authorList>
            <consortium name="WormBaseParasite"/>
        </authorList>
    </citation>
    <scope>IDENTIFICATION</scope>
</reference>
<feature type="compositionally biased region" description="Pro residues" evidence="2">
    <location>
        <begin position="881"/>
        <end position="890"/>
    </location>
</feature>
<evidence type="ECO:0000256" key="2">
    <source>
        <dbReference type="SAM" id="MobiDB-lite"/>
    </source>
</evidence>
<dbReference type="WBParaSite" id="PTRK_0000872000.1">
    <property type="protein sequence ID" value="PTRK_0000872000.1"/>
    <property type="gene ID" value="PTRK_0000872000"/>
</dbReference>
<feature type="compositionally biased region" description="Polar residues" evidence="2">
    <location>
        <begin position="896"/>
        <end position="910"/>
    </location>
</feature>
<accession>A0A0N4ZKT6</accession>
<feature type="compositionally biased region" description="Low complexity" evidence="2">
    <location>
        <begin position="832"/>
        <end position="853"/>
    </location>
</feature>
<name>A0A0N4ZKT6_PARTI</name>